<keyword evidence="2" id="KW-1185">Reference proteome</keyword>
<reference evidence="1 2" key="1">
    <citation type="submission" date="2019-05" db="EMBL/GenBank/DDBJ databases">
        <title>Nakamurella sp. N5BH11, whole genome shotgun sequence.</title>
        <authorList>
            <person name="Tuo L."/>
        </authorList>
    </citation>
    <scope>NUCLEOTIDE SEQUENCE [LARGE SCALE GENOMIC DNA]</scope>
    <source>
        <strain evidence="1 2">N5BH11</strain>
    </source>
</reference>
<evidence type="ECO:0000313" key="1">
    <source>
        <dbReference type="EMBL" id="TKV60881.1"/>
    </source>
</evidence>
<organism evidence="1 2">
    <name type="scientific">Nakamurella flava</name>
    <dbReference type="NCBI Taxonomy" id="2576308"/>
    <lineage>
        <taxon>Bacteria</taxon>
        <taxon>Bacillati</taxon>
        <taxon>Actinomycetota</taxon>
        <taxon>Actinomycetes</taxon>
        <taxon>Nakamurellales</taxon>
        <taxon>Nakamurellaceae</taxon>
        <taxon>Nakamurella</taxon>
    </lineage>
</organism>
<gene>
    <name evidence="1" type="ORF">FDO65_04240</name>
</gene>
<dbReference type="EMBL" id="SZZH01000001">
    <property type="protein sequence ID" value="TKV60881.1"/>
    <property type="molecule type" value="Genomic_DNA"/>
</dbReference>
<proteinExistence type="predicted"/>
<comment type="caution">
    <text evidence="1">The sequence shown here is derived from an EMBL/GenBank/DDBJ whole genome shotgun (WGS) entry which is preliminary data.</text>
</comment>
<evidence type="ECO:0000313" key="2">
    <source>
        <dbReference type="Proteomes" id="UP000306985"/>
    </source>
</evidence>
<accession>A0A4U6QKM4</accession>
<dbReference type="RefSeq" id="WP_137448184.1">
    <property type="nucleotide sequence ID" value="NZ_SZZH01000001.1"/>
</dbReference>
<dbReference type="AlphaFoldDB" id="A0A4U6QKM4"/>
<sequence length="107" mass="11766">MLLPTGEVMNIPPHDPLVRCATLGHAGYFLTQVAPSLGAWPVPTPAPPHADLRCWMSPMPEWTVFTTADGARKPVPRPHSCTPLWADLAPDRPRRAAGLPWSRLTRD</sequence>
<protein>
    <submittedName>
        <fullName evidence="1">Uncharacterized protein</fullName>
    </submittedName>
</protein>
<dbReference type="Proteomes" id="UP000306985">
    <property type="component" value="Unassembled WGS sequence"/>
</dbReference>
<name>A0A4U6QKM4_9ACTN</name>